<keyword evidence="2" id="KW-1185">Reference proteome</keyword>
<dbReference type="AlphaFoldDB" id="A0AA38CUU1"/>
<comment type="caution">
    <text evidence="1">The sequence shown here is derived from an EMBL/GenBank/DDBJ whole genome shotgun (WGS) entry which is preliminary data.</text>
</comment>
<proteinExistence type="predicted"/>
<organism evidence="1 2">
    <name type="scientific">Taxus chinensis</name>
    <name type="common">Chinese yew</name>
    <name type="synonym">Taxus wallichiana var. chinensis</name>
    <dbReference type="NCBI Taxonomy" id="29808"/>
    <lineage>
        <taxon>Eukaryota</taxon>
        <taxon>Viridiplantae</taxon>
        <taxon>Streptophyta</taxon>
        <taxon>Embryophyta</taxon>
        <taxon>Tracheophyta</taxon>
        <taxon>Spermatophyta</taxon>
        <taxon>Pinopsida</taxon>
        <taxon>Pinidae</taxon>
        <taxon>Conifers II</taxon>
        <taxon>Cupressales</taxon>
        <taxon>Taxaceae</taxon>
        <taxon>Taxus</taxon>
    </lineage>
</organism>
<dbReference type="EMBL" id="JAHRHJ020000009">
    <property type="protein sequence ID" value="KAH9302899.1"/>
    <property type="molecule type" value="Genomic_DNA"/>
</dbReference>
<accession>A0AA38CUU1</accession>
<dbReference type="Proteomes" id="UP000824469">
    <property type="component" value="Unassembled WGS sequence"/>
</dbReference>
<evidence type="ECO:0000313" key="2">
    <source>
        <dbReference type="Proteomes" id="UP000824469"/>
    </source>
</evidence>
<sequence length="107" mass="12484">MRLIFRVTMLRSMQVRRMVVMMQLINEILSYKKGFDDATNFEILNHKNGCVKENLSKIPTSKSAGRGKYLDYNLRYILDILLLYHNLSLSYFDFGTNITGVLNQDVL</sequence>
<protein>
    <submittedName>
        <fullName evidence="1">Uncharacterized protein</fullName>
    </submittedName>
</protein>
<evidence type="ECO:0000313" key="1">
    <source>
        <dbReference type="EMBL" id="KAH9302899.1"/>
    </source>
</evidence>
<gene>
    <name evidence="1" type="ORF">KI387_014482</name>
</gene>
<feature type="non-terminal residue" evidence="1">
    <location>
        <position position="1"/>
    </location>
</feature>
<reference evidence="1 2" key="1">
    <citation type="journal article" date="2021" name="Nat. Plants">
        <title>The Taxus genome provides insights into paclitaxel biosynthesis.</title>
        <authorList>
            <person name="Xiong X."/>
            <person name="Gou J."/>
            <person name="Liao Q."/>
            <person name="Li Y."/>
            <person name="Zhou Q."/>
            <person name="Bi G."/>
            <person name="Li C."/>
            <person name="Du R."/>
            <person name="Wang X."/>
            <person name="Sun T."/>
            <person name="Guo L."/>
            <person name="Liang H."/>
            <person name="Lu P."/>
            <person name="Wu Y."/>
            <person name="Zhang Z."/>
            <person name="Ro D.K."/>
            <person name="Shang Y."/>
            <person name="Huang S."/>
            <person name="Yan J."/>
        </authorList>
    </citation>
    <scope>NUCLEOTIDE SEQUENCE [LARGE SCALE GENOMIC DNA]</scope>
    <source>
        <strain evidence="1">Ta-2019</strain>
    </source>
</reference>
<name>A0AA38CUU1_TAXCH</name>